<reference evidence="2" key="1">
    <citation type="submission" date="2023-03" db="EMBL/GenBank/DDBJ databases">
        <title>Massive genome expansion in bonnet fungi (Mycena s.s.) driven by repeated elements and novel gene families across ecological guilds.</title>
        <authorList>
            <consortium name="Lawrence Berkeley National Laboratory"/>
            <person name="Harder C.B."/>
            <person name="Miyauchi S."/>
            <person name="Viragh M."/>
            <person name="Kuo A."/>
            <person name="Thoen E."/>
            <person name="Andreopoulos B."/>
            <person name="Lu D."/>
            <person name="Skrede I."/>
            <person name="Drula E."/>
            <person name="Henrissat B."/>
            <person name="Morin E."/>
            <person name="Kohler A."/>
            <person name="Barry K."/>
            <person name="LaButti K."/>
            <person name="Morin E."/>
            <person name="Salamov A."/>
            <person name="Lipzen A."/>
            <person name="Mereny Z."/>
            <person name="Hegedus B."/>
            <person name="Baldrian P."/>
            <person name="Stursova M."/>
            <person name="Weitz H."/>
            <person name="Taylor A."/>
            <person name="Grigoriev I.V."/>
            <person name="Nagy L.G."/>
            <person name="Martin F."/>
            <person name="Kauserud H."/>
        </authorList>
    </citation>
    <scope>NUCLEOTIDE SEQUENCE</scope>
    <source>
        <strain evidence="2">CBHHK200</strain>
    </source>
</reference>
<dbReference type="AlphaFoldDB" id="A0AAD6SQW0"/>
<keyword evidence="1" id="KW-0812">Transmembrane</keyword>
<evidence type="ECO:0000313" key="2">
    <source>
        <dbReference type="EMBL" id="KAJ7032263.1"/>
    </source>
</evidence>
<accession>A0AAD6SQW0</accession>
<feature type="transmembrane region" description="Helical" evidence="1">
    <location>
        <begin position="143"/>
        <end position="163"/>
    </location>
</feature>
<protein>
    <submittedName>
        <fullName evidence="2">Uncharacterized protein</fullName>
    </submittedName>
</protein>
<feature type="transmembrane region" description="Helical" evidence="1">
    <location>
        <begin position="114"/>
        <end position="136"/>
    </location>
</feature>
<dbReference type="Proteomes" id="UP001218188">
    <property type="component" value="Unassembled WGS sequence"/>
</dbReference>
<evidence type="ECO:0000313" key="3">
    <source>
        <dbReference type="Proteomes" id="UP001218188"/>
    </source>
</evidence>
<comment type="caution">
    <text evidence="2">The sequence shown here is derived from an EMBL/GenBank/DDBJ whole genome shotgun (WGS) entry which is preliminary data.</text>
</comment>
<name>A0AAD6SQW0_9AGAR</name>
<gene>
    <name evidence="2" type="ORF">C8F04DRAFT_1396704</name>
</gene>
<keyword evidence="3" id="KW-1185">Reference proteome</keyword>
<dbReference type="EMBL" id="JARJCM010000074">
    <property type="protein sequence ID" value="KAJ7032263.1"/>
    <property type="molecule type" value="Genomic_DNA"/>
</dbReference>
<evidence type="ECO:0000256" key="1">
    <source>
        <dbReference type="SAM" id="Phobius"/>
    </source>
</evidence>
<sequence length="361" mass="39583">MSLLTSQNSASPNFLELAALVVPQRNLGLKHSLRRACGFLPMPLCLGWDADPAGEQSPPDIMVAGLLLSDMASGATRAVEAPWMHALYKHSTGVHPPGTVVMNLREAGYASKFGVPHVAIVGTLFVQMFVVLVFLAHGHRREGVLLVVAGVIRILEGFLAWTYPTHKPPREQQQRFCALHTGATTKQILVITHRFSGLKTCVNFEDAAAPWEWRRGSRAEFLLRGTFKICVWLQRGACLATTANGFLIPSVLLFGTAASELVSAWADLLPVRHTLVLDTENPMLDRIVAACQFANTVSVGFVESILPDPQGSHADYTWISTVLRPWEDLAVHPNHPEASKVLKSALRRRHSRRSDSPDEAA</sequence>
<proteinExistence type="predicted"/>
<organism evidence="2 3">
    <name type="scientific">Mycena alexandri</name>
    <dbReference type="NCBI Taxonomy" id="1745969"/>
    <lineage>
        <taxon>Eukaryota</taxon>
        <taxon>Fungi</taxon>
        <taxon>Dikarya</taxon>
        <taxon>Basidiomycota</taxon>
        <taxon>Agaricomycotina</taxon>
        <taxon>Agaricomycetes</taxon>
        <taxon>Agaricomycetidae</taxon>
        <taxon>Agaricales</taxon>
        <taxon>Marasmiineae</taxon>
        <taxon>Mycenaceae</taxon>
        <taxon>Mycena</taxon>
    </lineage>
</organism>
<keyword evidence="1" id="KW-0472">Membrane</keyword>
<keyword evidence="1" id="KW-1133">Transmembrane helix</keyword>